<dbReference type="OrthoDB" id="3060996at2759"/>
<protein>
    <recommendedName>
        <fullName evidence="3">F-box domain-containing protein</fullName>
    </recommendedName>
</protein>
<name>A0A4V2K1Y2_9APHY</name>
<feature type="region of interest" description="Disordered" evidence="1">
    <location>
        <begin position="534"/>
        <end position="606"/>
    </location>
</feature>
<dbReference type="AlphaFoldDB" id="A0A4V2K1Y2"/>
<proteinExistence type="predicted"/>
<evidence type="ECO:0008006" key="3">
    <source>
        <dbReference type="Google" id="ProtNLM"/>
    </source>
</evidence>
<evidence type="ECO:0000256" key="1">
    <source>
        <dbReference type="SAM" id="MobiDB-lite"/>
    </source>
</evidence>
<dbReference type="Proteomes" id="UP000292957">
    <property type="component" value="Unassembled WGS sequence"/>
</dbReference>
<dbReference type="EMBL" id="ML143388">
    <property type="protein sequence ID" value="TBU34543.1"/>
    <property type="molecule type" value="Genomic_DNA"/>
</dbReference>
<organism evidence="2">
    <name type="scientific">Dichomitus squalens</name>
    <dbReference type="NCBI Taxonomy" id="114155"/>
    <lineage>
        <taxon>Eukaryota</taxon>
        <taxon>Fungi</taxon>
        <taxon>Dikarya</taxon>
        <taxon>Basidiomycota</taxon>
        <taxon>Agaricomycotina</taxon>
        <taxon>Agaricomycetes</taxon>
        <taxon>Polyporales</taxon>
        <taxon>Polyporaceae</taxon>
        <taxon>Dichomitus</taxon>
    </lineage>
</organism>
<accession>A0A4V2K1Y2</accession>
<feature type="region of interest" description="Disordered" evidence="1">
    <location>
        <begin position="627"/>
        <end position="669"/>
    </location>
</feature>
<feature type="compositionally biased region" description="Acidic residues" evidence="1">
    <location>
        <begin position="549"/>
        <end position="580"/>
    </location>
</feature>
<dbReference type="InterPro" id="IPR032675">
    <property type="entry name" value="LRR_dom_sf"/>
</dbReference>
<dbReference type="Gene3D" id="3.80.10.10">
    <property type="entry name" value="Ribonuclease Inhibitor"/>
    <property type="match status" value="1"/>
</dbReference>
<evidence type="ECO:0000313" key="2">
    <source>
        <dbReference type="EMBL" id="TBU34543.1"/>
    </source>
</evidence>
<feature type="compositionally biased region" description="Acidic residues" evidence="1">
    <location>
        <begin position="640"/>
        <end position="657"/>
    </location>
</feature>
<sequence length="669" mass="74409">MGVQEQEFSHSAVIAELVARPLSDIAQELHALRLENIRLTESFQHISDTLAVLSPENARNKNENRILRAAVKYLMQEGGFLQPVPKVPLHITSFPPEVLLRIFRATVPPWHECDPSVMRPWNPWLDELRFRKNLVLVCKAFAGPATAVLYEDIVLRRMGQIPALASTLSSGTGRALGPLIRHIRIDSCVIWAPCADVVREDVMYVLRQCPALCSFAFHPHPNFPTAHSPREDDAADAWDGFNPDWVLHDHTDEMGRLLQDKLAAGLRELDISMTLSEVQVVELHGLLSAASSLRTLKLGPVNTPYGFVEDRSSLPPLELPRLEELQMYVDHAPFTDYVACKWVLPSLTDLTAIHCGYVPDTLLEAHGRRLTYLHISPEKKDRIFDYSWKRCLLEGLSFLSSWCPVLEHLVFPASGPLASASHIIAALRSPTLRFLDIWCHTCSASRESVEAETARARTADRLPALVRIRRLRKVPRVELPVVCHPAFVEGDDDDDARLRRFPGMFVVQTAWCVAPDIGLQRDLPWFVHLPPEEDESGTFVYESESGSAEGEDEKEDGEIGEDDEGGGAEGASDEGYDPSDNEIVSSEGSSETDESEAQISEWELDVPALKEARLKEVFDRETVLGMFRASQKHDGASLGDSDEPLDGETAGDAEEGEAEPRTASTAEDS</sequence>
<gene>
    <name evidence="2" type="ORF">BD311DRAFT_710155</name>
</gene>
<reference evidence="2" key="1">
    <citation type="submission" date="2019-01" db="EMBL/GenBank/DDBJ databases">
        <title>Draft genome sequences of three monokaryotic isolates of the white-rot basidiomycete fungus Dichomitus squalens.</title>
        <authorList>
            <consortium name="DOE Joint Genome Institute"/>
            <person name="Lopez S.C."/>
            <person name="Andreopoulos B."/>
            <person name="Pangilinan J."/>
            <person name="Lipzen A."/>
            <person name="Riley R."/>
            <person name="Ahrendt S."/>
            <person name="Ng V."/>
            <person name="Barry K."/>
            <person name="Daum C."/>
            <person name="Grigoriev I.V."/>
            <person name="Hilden K.S."/>
            <person name="Makela M.R."/>
            <person name="de Vries R.P."/>
        </authorList>
    </citation>
    <scope>NUCLEOTIDE SEQUENCE [LARGE SCALE GENOMIC DNA]</scope>
    <source>
        <strain evidence="2">OM18370.1</strain>
    </source>
</reference>
<dbReference type="SUPFAM" id="SSF52047">
    <property type="entry name" value="RNI-like"/>
    <property type="match status" value="1"/>
</dbReference>